<feature type="non-terminal residue" evidence="1">
    <location>
        <position position="17"/>
    </location>
</feature>
<comment type="caution">
    <text evidence="1">The sequence shown here is derived from an EMBL/GenBank/DDBJ whole genome shotgun (WGS) entry which is preliminary data.</text>
</comment>
<dbReference type="Proteomes" id="UP001196530">
    <property type="component" value="Unassembled WGS sequence"/>
</dbReference>
<evidence type="ECO:0000313" key="2">
    <source>
        <dbReference type="Proteomes" id="UP001196530"/>
    </source>
</evidence>
<dbReference type="AlphaFoldDB" id="A0AAN6I2Y4"/>
<evidence type="ECO:0000313" key="1">
    <source>
        <dbReference type="EMBL" id="KAG7814898.1"/>
    </source>
</evidence>
<organism evidence="1 2">
    <name type="scientific">Pichia angusta</name>
    <name type="common">Yeast</name>
    <name type="synonym">Hansenula polymorpha</name>
    <dbReference type="NCBI Taxonomy" id="870730"/>
    <lineage>
        <taxon>Eukaryota</taxon>
        <taxon>Fungi</taxon>
        <taxon>Dikarya</taxon>
        <taxon>Ascomycota</taxon>
        <taxon>Saccharomycotina</taxon>
        <taxon>Pichiomycetes</taxon>
        <taxon>Pichiales</taxon>
        <taxon>Pichiaceae</taxon>
        <taxon>Ogataea</taxon>
    </lineage>
</organism>
<sequence>MGGQQLLPGLSGFLLPG</sequence>
<gene>
    <name evidence="1" type="ORF">KL928_005445</name>
</gene>
<proteinExistence type="predicted"/>
<name>A0AAN6I2Y4_PICAN</name>
<dbReference type="EMBL" id="JAHLUX010000082">
    <property type="protein sequence ID" value="KAG7814898.1"/>
    <property type="molecule type" value="Genomic_DNA"/>
</dbReference>
<reference evidence="1" key="1">
    <citation type="journal article" date="2021" name="G3 (Bethesda)">
        <title>Genomic diversity, chromosomal rearrangements, and interspecies hybridization in the ogataea polymorpha species complex.</title>
        <authorList>
            <person name="Hanson S.J."/>
            <person name="Cinneide E.O."/>
            <person name="Salzberg L.I."/>
            <person name="Wolfe K.H."/>
            <person name="McGowan J."/>
            <person name="Fitzpatrick D.A."/>
            <person name="Matlin K."/>
        </authorList>
    </citation>
    <scope>NUCLEOTIDE SEQUENCE</scope>
    <source>
        <strain evidence="1">61-244</strain>
    </source>
</reference>
<accession>A0AAN6I2Y4</accession>
<protein>
    <submittedName>
        <fullName evidence="1">Uncharacterized protein</fullName>
    </submittedName>
</protein>